<proteinExistence type="predicted"/>
<comment type="caution">
    <text evidence="1">The sequence shown here is derived from an EMBL/GenBank/DDBJ whole genome shotgun (WGS) entry which is preliminary data.</text>
</comment>
<dbReference type="AlphaFoldDB" id="A0A1E5LFU3"/>
<protein>
    <submittedName>
        <fullName evidence="1">Uncharacterized protein</fullName>
    </submittedName>
</protein>
<sequence length="83" mass="9661">MALCPLCNQFRSISVYCSSCKVTMQDKGRIMDYFDDYSAYLSIDMLKMSDGITEDLEKEQCPHLFYCPSCNREKVHLITEENN</sequence>
<organism evidence="1 2">
    <name type="scientific">Bacillus solimangrovi</name>
    <dbReference type="NCBI Taxonomy" id="1305675"/>
    <lineage>
        <taxon>Bacteria</taxon>
        <taxon>Bacillati</taxon>
        <taxon>Bacillota</taxon>
        <taxon>Bacilli</taxon>
        <taxon>Bacillales</taxon>
        <taxon>Bacillaceae</taxon>
        <taxon>Bacillus</taxon>
    </lineage>
</organism>
<dbReference type="OrthoDB" id="1683552at2"/>
<dbReference type="EMBL" id="MJEH01000020">
    <property type="protein sequence ID" value="OEH92941.1"/>
    <property type="molecule type" value="Genomic_DNA"/>
</dbReference>
<name>A0A1E5LFU3_9BACI</name>
<accession>A0A1E5LFU3</accession>
<gene>
    <name evidence="1" type="ORF">BFG57_14300</name>
</gene>
<evidence type="ECO:0000313" key="1">
    <source>
        <dbReference type="EMBL" id="OEH92941.1"/>
    </source>
</evidence>
<reference evidence="1 2" key="1">
    <citation type="submission" date="2016-08" db="EMBL/GenBank/DDBJ databases">
        <title>Genome of Bacillus solimangrovi GH2-4.</title>
        <authorList>
            <person name="Lim S."/>
            <person name="Kim B.-C."/>
        </authorList>
    </citation>
    <scope>NUCLEOTIDE SEQUENCE [LARGE SCALE GENOMIC DNA]</scope>
    <source>
        <strain evidence="1 2">GH2-4</strain>
    </source>
</reference>
<dbReference type="STRING" id="1305675.BFG57_14300"/>
<dbReference type="RefSeq" id="WP_069717023.1">
    <property type="nucleotide sequence ID" value="NZ_MJEH01000020.1"/>
</dbReference>
<evidence type="ECO:0000313" key="2">
    <source>
        <dbReference type="Proteomes" id="UP000095209"/>
    </source>
</evidence>
<keyword evidence="2" id="KW-1185">Reference proteome</keyword>
<dbReference type="Proteomes" id="UP000095209">
    <property type="component" value="Unassembled WGS sequence"/>
</dbReference>